<proteinExistence type="predicted"/>
<evidence type="ECO:0000256" key="4">
    <source>
        <dbReference type="ARBA" id="ARBA00023136"/>
    </source>
</evidence>
<evidence type="ECO:0000256" key="1">
    <source>
        <dbReference type="ARBA" id="ARBA00004141"/>
    </source>
</evidence>
<feature type="compositionally biased region" description="Polar residues" evidence="5">
    <location>
        <begin position="358"/>
        <end position="369"/>
    </location>
</feature>
<sequence>MEHIQSKYEINETSVLQGNVTGDGQIMGLPLAWVETHRGLSLLIALLCCWVASMLSVYNIYQHLQHYSRPQLQRYIVRILVIVPVYALGSFLSLKFVNQALYFDTLRDCYEAFVVYSFLALVLSFAGGESVCVLKMQSEPDITHAWPLNRCLHPIARDGRLLRSCKRATLQFVLIKPFFALLSLFMLACGQYHTLAYQLILTVVYNISYSLALYGLWLFYLATKHILKTFNPVLKFFAVKSVIFLTFWQSGMIDFVPGITNEQSFAWKDFVLCVEMVPFALLHFLAFNPSQFKKNLDRLPDSEVLKNMKEVLSLSDIIADAYHNFMPSYQDYMLQRADSSGRRRGKSVVVFGDDGLVTGSSASESNSPTPMAVSNARAPRFVIDDEDDEYDLPSTSSTSTIEPPIDLESGLGVRSLGDSAVTPPAAVPALTSPRQQRASTVREEEEEEKEESKQEVEPEEEAKANDAHIDVATLSPTLSRRRSFLSLEERETGPTQDAKHTPPVSSPQQRRDAAA</sequence>
<keyword evidence="2 6" id="KW-0812">Transmembrane</keyword>
<feature type="transmembrane region" description="Helical" evidence="6">
    <location>
        <begin position="75"/>
        <end position="94"/>
    </location>
</feature>
<evidence type="ECO:0000313" key="7">
    <source>
        <dbReference type="EMBL" id="KAJ0405240.1"/>
    </source>
</evidence>
<feature type="transmembrane region" description="Helical" evidence="6">
    <location>
        <begin position="199"/>
        <end position="221"/>
    </location>
</feature>
<feature type="transmembrane region" description="Helical" evidence="6">
    <location>
        <begin position="233"/>
        <end position="253"/>
    </location>
</feature>
<keyword evidence="4 6" id="KW-0472">Membrane</keyword>
<feature type="transmembrane region" description="Helical" evidence="6">
    <location>
        <begin position="114"/>
        <end position="134"/>
    </location>
</feature>
<dbReference type="Proteomes" id="UP001209570">
    <property type="component" value="Unassembled WGS sequence"/>
</dbReference>
<accession>A0AAD5QB05</accession>
<evidence type="ECO:0008006" key="9">
    <source>
        <dbReference type="Google" id="ProtNLM"/>
    </source>
</evidence>
<evidence type="ECO:0000256" key="2">
    <source>
        <dbReference type="ARBA" id="ARBA00022692"/>
    </source>
</evidence>
<dbReference type="GO" id="GO:0016020">
    <property type="term" value="C:membrane"/>
    <property type="evidence" value="ECO:0007669"/>
    <property type="project" value="UniProtKB-SubCell"/>
</dbReference>
<evidence type="ECO:0000256" key="3">
    <source>
        <dbReference type="ARBA" id="ARBA00022989"/>
    </source>
</evidence>
<comment type="caution">
    <text evidence="7">The sequence shown here is derived from an EMBL/GenBank/DDBJ whole genome shotgun (WGS) entry which is preliminary data.</text>
</comment>
<dbReference type="InterPro" id="IPR005178">
    <property type="entry name" value="Ostalpha/TMEM184C"/>
</dbReference>
<dbReference type="PANTHER" id="PTHR23423">
    <property type="entry name" value="ORGANIC SOLUTE TRANSPORTER-RELATED"/>
    <property type="match status" value="1"/>
</dbReference>
<reference evidence="7" key="1">
    <citation type="submission" date="2021-12" db="EMBL/GenBank/DDBJ databases">
        <title>Prjna785345.</title>
        <authorList>
            <person name="Rujirawat T."/>
            <person name="Krajaejun T."/>
        </authorList>
    </citation>
    <scope>NUCLEOTIDE SEQUENCE</scope>
    <source>
        <strain evidence="7">Pi057C3</strain>
    </source>
</reference>
<comment type="subcellular location">
    <subcellularLocation>
        <location evidence="1">Membrane</location>
        <topology evidence="1">Multi-pass membrane protein</topology>
    </subcellularLocation>
</comment>
<feature type="region of interest" description="Disordered" evidence="5">
    <location>
        <begin position="358"/>
        <end position="377"/>
    </location>
</feature>
<keyword evidence="3 6" id="KW-1133">Transmembrane helix</keyword>
<feature type="compositionally biased region" description="Low complexity" evidence="5">
    <location>
        <begin position="419"/>
        <end position="433"/>
    </location>
</feature>
<evidence type="ECO:0000256" key="6">
    <source>
        <dbReference type="SAM" id="Phobius"/>
    </source>
</evidence>
<gene>
    <name evidence="7" type="ORF">P43SY_006925</name>
</gene>
<feature type="compositionally biased region" description="Basic and acidic residues" evidence="5">
    <location>
        <begin position="450"/>
        <end position="469"/>
    </location>
</feature>
<evidence type="ECO:0000313" key="8">
    <source>
        <dbReference type="Proteomes" id="UP001209570"/>
    </source>
</evidence>
<dbReference type="EMBL" id="JAKCXM010000048">
    <property type="protein sequence ID" value="KAJ0405240.1"/>
    <property type="molecule type" value="Genomic_DNA"/>
</dbReference>
<keyword evidence="8" id="KW-1185">Reference proteome</keyword>
<dbReference type="AlphaFoldDB" id="A0AAD5QB05"/>
<feature type="region of interest" description="Disordered" evidence="5">
    <location>
        <begin position="387"/>
        <end position="515"/>
    </location>
</feature>
<name>A0AAD5QB05_PYTIN</name>
<feature type="transmembrane region" description="Helical" evidence="6">
    <location>
        <begin position="265"/>
        <end position="287"/>
    </location>
</feature>
<organism evidence="7 8">
    <name type="scientific">Pythium insidiosum</name>
    <name type="common">Pythiosis disease agent</name>
    <dbReference type="NCBI Taxonomy" id="114742"/>
    <lineage>
        <taxon>Eukaryota</taxon>
        <taxon>Sar</taxon>
        <taxon>Stramenopiles</taxon>
        <taxon>Oomycota</taxon>
        <taxon>Peronosporomycetes</taxon>
        <taxon>Pythiales</taxon>
        <taxon>Pythiaceae</taxon>
        <taxon>Pythium</taxon>
    </lineage>
</organism>
<feature type="transmembrane region" description="Helical" evidence="6">
    <location>
        <begin position="40"/>
        <end position="61"/>
    </location>
</feature>
<protein>
    <recommendedName>
        <fullName evidence="9">Transmembrane protein</fullName>
    </recommendedName>
</protein>
<feature type="transmembrane region" description="Helical" evidence="6">
    <location>
        <begin position="173"/>
        <end position="193"/>
    </location>
</feature>
<feature type="compositionally biased region" description="Basic and acidic residues" evidence="5">
    <location>
        <begin position="487"/>
        <end position="500"/>
    </location>
</feature>
<evidence type="ECO:0000256" key="5">
    <source>
        <dbReference type="SAM" id="MobiDB-lite"/>
    </source>
</evidence>
<dbReference type="SMART" id="SM01417">
    <property type="entry name" value="Solute_trans_a"/>
    <property type="match status" value="1"/>
</dbReference>
<dbReference type="Pfam" id="PF03619">
    <property type="entry name" value="Solute_trans_a"/>
    <property type="match status" value="1"/>
</dbReference>